<reference evidence="4 5" key="1">
    <citation type="submission" date="2020-07" db="EMBL/GenBank/DDBJ databases">
        <title>Exploring microbial biodiversity for novel pathways involved in the catabolism of aromatic compounds derived from lignin.</title>
        <authorList>
            <person name="Elkins J."/>
        </authorList>
    </citation>
    <scope>NUCLEOTIDE SEQUENCE [LARGE SCALE GENOMIC DNA]</scope>
    <source>
        <strain evidence="4 5">H2C3C</strain>
    </source>
</reference>
<feature type="domain" description="Glycoside hydrolase family 19 catalytic" evidence="3">
    <location>
        <begin position="40"/>
        <end position="141"/>
    </location>
</feature>
<evidence type="ECO:0000313" key="5">
    <source>
        <dbReference type="Proteomes" id="UP000540929"/>
    </source>
</evidence>
<dbReference type="RefSeq" id="WP_179742861.1">
    <property type="nucleotide sequence ID" value="NZ_JACCAS010000001.1"/>
</dbReference>
<sequence length="190" mass="20289">MNLTSTIIAAGCGATQLRAAQWLQPIQAACDKYRIVEPLDVAAFLATTGVESARLVYTREIWGPTLAQQAYEPPSTKASELGNTQPGDGRLFCGRGLIQITGRRNYTLAAVSLDLDLLNHPELLEQAGNAAMSAGWYWFNRKLSALGVDGNFLGVSRAVNLGNATSKAMPNGYTERLALYGAAKKALGIS</sequence>
<proteinExistence type="predicted"/>
<dbReference type="Pfam" id="PF00182">
    <property type="entry name" value="Glyco_hydro_19"/>
    <property type="match status" value="1"/>
</dbReference>
<keyword evidence="5" id="KW-1185">Reference proteome</keyword>
<comment type="caution">
    <text evidence="4">The sequence shown here is derived from an EMBL/GenBank/DDBJ whole genome shotgun (WGS) entry which is preliminary data.</text>
</comment>
<evidence type="ECO:0000256" key="2">
    <source>
        <dbReference type="ARBA" id="ARBA00023157"/>
    </source>
</evidence>
<accession>A0A7Y9WI91</accession>
<dbReference type="Proteomes" id="UP000540929">
    <property type="component" value="Unassembled WGS sequence"/>
</dbReference>
<name>A0A7Y9WI91_9BURK</name>
<dbReference type="SUPFAM" id="SSF53955">
    <property type="entry name" value="Lysozyme-like"/>
    <property type="match status" value="1"/>
</dbReference>
<dbReference type="PANTHER" id="PTHR22595">
    <property type="entry name" value="CHITINASE-RELATED"/>
    <property type="match status" value="1"/>
</dbReference>
<evidence type="ECO:0000256" key="1">
    <source>
        <dbReference type="ARBA" id="ARBA00022821"/>
    </source>
</evidence>
<dbReference type="InterPro" id="IPR000726">
    <property type="entry name" value="Glyco_hydro_19_cat"/>
</dbReference>
<dbReference type="Gene3D" id="1.10.530.10">
    <property type="match status" value="1"/>
</dbReference>
<dbReference type="GO" id="GO:0016998">
    <property type="term" value="P:cell wall macromolecule catabolic process"/>
    <property type="evidence" value="ECO:0007669"/>
    <property type="project" value="InterPro"/>
</dbReference>
<dbReference type="PANTHER" id="PTHR22595:SF79">
    <property type="entry name" value="CHITINASE 12"/>
    <property type="match status" value="1"/>
</dbReference>
<dbReference type="InterPro" id="IPR023346">
    <property type="entry name" value="Lysozyme-like_dom_sf"/>
</dbReference>
<dbReference type="GO" id="GO:0004568">
    <property type="term" value="F:chitinase activity"/>
    <property type="evidence" value="ECO:0007669"/>
    <property type="project" value="InterPro"/>
</dbReference>
<dbReference type="GO" id="GO:0006952">
    <property type="term" value="P:defense response"/>
    <property type="evidence" value="ECO:0007669"/>
    <property type="project" value="UniProtKB-KW"/>
</dbReference>
<dbReference type="GO" id="GO:0006032">
    <property type="term" value="P:chitin catabolic process"/>
    <property type="evidence" value="ECO:0007669"/>
    <property type="project" value="InterPro"/>
</dbReference>
<keyword evidence="2" id="KW-1015">Disulfide bond</keyword>
<dbReference type="AlphaFoldDB" id="A0A7Y9WI91"/>
<keyword evidence="1" id="KW-0611">Plant defense</keyword>
<evidence type="ECO:0000259" key="3">
    <source>
        <dbReference type="Pfam" id="PF00182"/>
    </source>
</evidence>
<dbReference type="EMBL" id="JACCAS010000001">
    <property type="protein sequence ID" value="NYH21370.1"/>
    <property type="molecule type" value="Genomic_DNA"/>
</dbReference>
<organism evidence="4 5">
    <name type="scientific">Paraburkholderia bryophila</name>
    <dbReference type="NCBI Taxonomy" id="420952"/>
    <lineage>
        <taxon>Bacteria</taxon>
        <taxon>Pseudomonadati</taxon>
        <taxon>Pseudomonadota</taxon>
        <taxon>Betaproteobacteria</taxon>
        <taxon>Burkholderiales</taxon>
        <taxon>Burkholderiaceae</taxon>
        <taxon>Paraburkholderia</taxon>
    </lineage>
</organism>
<evidence type="ECO:0000313" key="4">
    <source>
        <dbReference type="EMBL" id="NYH21370.1"/>
    </source>
</evidence>
<protein>
    <submittedName>
        <fullName evidence="4">Putative chitinase</fullName>
    </submittedName>
</protein>
<gene>
    <name evidence="4" type="ORF">GGD40_000849</name>
</gene>